<dbReference type="RefSeq" id="WP_076959391.1">
    <property type="nucleotide sequence ID" value="NZ_MLCO01000241.1"/>
</dbReference>
<feature type="modified residue" description="N6-(pyridoxal phosphate)lysine" evidence="5">
    <location>
        <position position="53"/>
    </location>
</feature>
<dbReference type="InterPro" id="IPR036052">
    <property type="entry name" value="TrpB-like_PALP_sf"/>
</dbReference>
<dbReference type="PANTHER" id="PTHR43780:SF2">
    <property type="entry name" value="1-AMINOCYCLOPROPANE-1-CARBOXYLATE DEAMINASE-RELATED"/>
    <property type="match status" value="1"/>
</dbReference>
<evidence type="ECO:0000256" key="4">
    <source>
        <dbReference type="PIRSR" id="PIRSR006278-1"/>
    </source>
</evidence>
<feature type="active site" description="Nucleophile" evidence="4">
    <location>
        <position position="80"/>
    </location>
</feature>
<dbReference type="AlphaFoldDB" id="A0A1V2GX20"/>
<comment type="cofactor">
    <cofactor evidence="1">
        <name>pyridoxal 5'-phosphate</name>
        <dbReference type="ChEBI" id="CHEBI:597326"/>
    </cofactor>
</comment>
<accession>A0A1V2GX20</accession>
<dbReference type="InterPro" id="IPR001926">
    <property type="entry name" value="TrpB-like_PALP"/>
</dbReference>
<dbReference type="InterPro" id="IPR027278">
    <property type="entry name" value="ACCD_DCysDesulf"/>
</dbReference>
<keyword evidence="8" id="KW-1185">Reference proteome</keyword>
<comment type="caution">
    <text evidence="7">The sequence shown here is derived from an EMBL/GenBank/DDBJ whole genome shotgun (WGS) entry which is preliminary data.</text>
</comment>
<evidence type="ECO:0000256" key="1">
    <source>
        <dbReference type="ARBA" id="ARBA00001933"/>
    </source>
</evidence>
<dbReference type="GO" id="GO:0019148">
    <property type="term" value="F:D-cysteine desulfhydrase activity"/>
    <property type="evidence" value="ECO:0007669"/>
    <property type="project" value="TreeGrafter"/>
</dbReference>
<proteinExistence type="inferred from homology"/>
<evidence type="ECO:0000256" key="5">
    <source>
        <dbReference type="PIRSR" id="PIRSR006278-2"/>
    </source>
</evidence>
<evidence type="ECO:0000259" key="6">
    <source>
        <dbReference type="Pfam" id="PF00291"/>
    </source>
</evidence>
<evidence type="ECO:0000313" key="8">
    <source>
        <dbReference type="Proteomes" id="UP000188879"/>
    </source>
</evidence>
<name>A0A1V2GX20_9PROT</name>
<dbReference type="PIRSF" id="PIRSF006278">
    <property type="entry name" value="ACCD_DCysDesulf"/>
    <property type="match status" value="1"/>
</dbReference>
<keyword evidence="3 5" id="KW-0663">Pyridoxal phosphate</keyword>
<evidence type="ECO:0000256" key="2">
    <source>
        <dbReference type="ARBA" id="ARBA00008639"/>
    </source>
</evidence>
<dbReference type="PANTHER" id="PTHR43780">
    <property type="entry name" value="1-AMINOCYCLOPROPANE-1-CARBOXYLATE DEAMINASE-RELATED"/>
    <property type="match status" value="1"/>
</dbReference>
<protein>
    <submittedName>
        <fullName evidence="7">D-cysteine desulfhydrase</fullName>
    </submittedName>
</protein>
<reference evidence="7 8" key="1">
    <citation type="submission" date="2016-10" db="EMBL/GenBank/DDBJ databases">
        <title>Draft Genome sequence of Roseomonas sp. strain M3.</title>
        <authorList>
            <person name="Subhash Y."/>
            <person name="Lee S."/>
        </authorList>
    </citation>
    <scope>NUCLEOTIDE SEQUENCE [LARGE SCALE GENOMIC DNA]</scope>
    <source>
        <strain evidence="7 8">M3</strain>
    </source>
</reference>
<evidence type="ECO:0000313" key="7">
    <source>
        <dbReference type="EMBL" id="ONG48656.1"/>
    </source>
</evidence>
<dbReference type="OrthoDB" id="9801249at2"/>
<organism evidence="7 8">
    <name type="scientific">Teichococcus deserti</name>
    <dbReference type="NCBI Taxonomy" id="1817963"/>
    <lineage>
        <taxon>Bacteria</taxon>
        <taxon>Pseudomonadati</taxon>
        <taxon>Pseudomonadota</taxon>
        <taxon>Alphaproteobacteria</taxon>
        <taxon>Acetobacterales</taxon>
        <taxon>Roseomonadaceae</taxon>
        <taxon>Roseomonas</taxon>
    </lineage>
</organism>
<dbReference type="Proteomes" id="UP000188879">
    <property type="component" value="Unassembled WGS sequence"/>
</dbReference>
<dbReference type="Pfam" id="PF00291">
    <property type="entry name" value="PALP"/>
    <property type="match status" value="1"/>
</dbReference>
<evidence type="ECO:0000256" key="3">
    <source>
        <dbReference type="ARBA" id="ARBA00022898"/>
    </source>
</evidence>
<gene>
    <name evidence="7" type="ORF">BKE38_21745</name>
</gene>
<dbReference type="Gene3D" id="3.40.50.1100">
    <property type="match status" value="2"/>
</dbReference>
<comment type="similarity">
    <text evidence="2">Belongs to the ACC deaminase/D-cysteine desulfhydrase family.</text>
</comment>
<dbReference type="EMBL" id="MLCO01000241">
    <property type="protein sequence ID" value="ONG48656.1"/>
    <property type="molecule type" value="Genomic_DNA"/>
</dbReference>
<dbReference type="SUPFAM" id="SSF53686">
    <property type="entry name" value="Tryptophan synthase beta subunit-like PLP-dependent enzymes"/>
    <property type="match status" value="1"/>
</dbReference>
<feature type="domain" description="Tryptophan synthase beta chain-like PALP" evidence="6">
    <location>
        <begin position="13"/>
        <end position="323"/>
    </location>
</feature>
<sequence length="336" mass="35317">MSHPLLAAFPRLSLLEGPTPIQRLPRLEAALGGQVEIHVKRDDLMGLGGGGNKLRKLEFLLADAEAQGADRFITVGGLQSNHARLSAAACNRIGLPVTLVLGRNVPRGDAAYQRNGNMLLDRILGAEVVIAPEGIEAIEHATALAERLTAEGQKPYLVGSGGSSPVGCLGYADCAFEIADQEKSLGFGFDQLLLPCGSTGTQAGLTAGWAALGRDPRTIRAYTVLHPVEKAVDLVAEKAAATLAMLDPAARLDPAVIDVQFSARGPAYGMPMPAMVEALELVARTEGLLLDPVYSGKAFAGLLADLRGGRWKPGSRLLFLMTGGAPGLYAYEKEFA</sequence>